<dbReference type="Pfam" id="PF21902">
    <property type="entry name" value="PTM1-like_N"/>
    <property type="match status" value="1"/>
</dbReference>
<dbReference type="AlphaFoldDB" id="A0A8H2VTS8"/>
<proteinExistence type="predicted"/>
<keyword evidence="3" id="KW-1185">Reference proteome</keyword>
<dbReference type="OrthoDB" id="5286801at2759"/>
<feature type="domain" description="PTM1-like N-terminal" evidence="1">
    <location>
        <begin position="66"/>
        <end position="203"/>
    </location>
</feature>
<sequence>MQTRRVPSTFRRIANRTSHIIHPKQKIFSSRWCSTKIRSLRLFLLGGILILYKAQKFFMDETPDGRQRCLEIYGAESWRNAFEMRSYQPRISILAMQSKEVENDPIVSIVIFHKNDGDLGGLELNGKKKYVCDANAIAGNLCHLNDYGAFIGRHDEAKFPILSTAIHISQQPQPVVFPIEQSGIYCVEAMGFTAREFQLLAQFDLGYGQIPAVQLPRLEFSAFLTITSAAAAIISTAYKYFGLGMDAILYQLSIF</sequence>
<evidence type="ECO:0000313" key="2">
    <source>
        <dbReference type="EMBL" id="CAD6444126.1"/>
    </source>
</evidence>
<comment type="caution">
    <text evidence="2">The sequence shown here is derived from an EMBL/GenBank/DDBJ whole genome shotgun (WGS) entry which is preliminary data.</text>
</comment>
<gene>
    <name evidence="2" type="ORF">SCLTRI_LOCUS3918</name>
</gene>
<reference evidence="2" key="1">
    <citation type="submission" date="2020-10" db="EMBL/GenBank/DDBJ databases">
        <authorList>
            <person name="Kusch S."/>
        </authorList>
    </citation>
    <scope>NUCLEOTIDE SEQUENCE</scope>
    <source>
        <strain evidence="2">SwB9</strain>
    </source>
</reference>
<organism evidence="2 3">
    <name type="scientific">Sclerotinia trifoliorum</name>
    <dbReference type="NCBI Taxonomy" id="28548"/>
    <lineage>
        <taxon>Eukaryota</taxon>
        <taxon>Fungi</taxon>
        <taxon>Dikarya</taxon>
        <taxon>Ascomycota</taxon>
        <taxon>Pezizomycotina</taxon>
        <taxon>Leotiomycetes</taxon>
        <taxon>Helotiales</taxon>
        <taxon>Sclerotiniaceae</taxon>
        <taxon>Sclerotinia</taxon>
    </lineage>
</organism>
<protein>
    <submittedName>
        <fullName evidence="2">955b2339-83d4-4de5-84ab-9a6be7907806</fullName>
    </submittedName>
</protein>
<accession>A0A8H2VTS8</accession>
<dbReference type="Proteomes" id="UP000624404">
    <property type="component" value="Unassembled WGS sequence"/>
</dbReference>
<evidence type="ECO:0000313" key="3">
    <source>
        <dbReference type="Proteomes" id="UP000624404"/>
    </source>
</evidence>
<name>A0A8H2VTS8_9HELO</name>
<dbReference type="EMBL" id="CAJHIA010000011">
    <property type="protein sequence ID" value="CAD6444126.1"/>
    <property type="molecule type" value="Genomic_DNA"/>
</dbReference>
<evidence type="ECO:0000259" key="1">
    <source>
        <dbReference type="Pfam" id="PF21902"/>
    </source>
</evidence>
<dbReference type="InterPro" id="IPR053938">
    <property type="entry name" value="PTM1-like_N"/>
</dbReference>